<sequence>LIPSSYLNEHLLHYQLYPLVIEPVEEVSSETKFGASRETTSESLILCKSKTLRLCRWLQKDCALRMI</sequence>
<feature type="non-terminal residue" evidence="1">
    <location>
        <position position="1"/>
    </location>
</feature>
<dbReference type="AlphaFoldDB" id="A0A1X0R3N4"/>
<gene>
    <name evidence="1" type="ORF">BCV72DRAFT_207005</name>
</gene>
<proteinExistence type="predicted"/>
<accession>A0A1X0R3N4</accession>
<name>A0A1X0R3N4_RHIZD</name>
<dbReference type="EMBL" id="KV921919">
    <property type="protein sequence ID" value="ORE06633.1"/>
    <property type="molecule type" value="Genomic_DNA"/>
</dbReference>
<reference evidence="1" key="1">
    <citation type="journal article" date="2016" name="Proc. Natl. Acad. Sci. U.S.A.">
        <title>Lipid metabolic changes in an early divergent fungus govern the establishment of a mutualistic symbiosis with endobacteria.</title>
        <authorList>
            <person name="Lastovetsky O.A."/>
            <person name="Gaspar M.L."/>
            <person name="Mondo S.J."/>
            <person name="LaButti K.M."/>
            <person name="Sandor L."/>
            <person name="Grigoriev I.V."/>
            <person name="Henry S.A."/>
            <person name="Pawlowska T.E."/>
        </authorList>
    </citation>
    <scope>NUCLEOTIDE SEQUENCE [LARGE SCALE GENOMIC DNA]</scope>
    <source>
        <strain evidence="1">ATCC 52814</strain>
    </source>
</reference>
<protein>
    <submittedName>
        <fullName evidence="1">Uncharacterized protein</fullName>
    </submittedName>
</protein>
<dbReference type="VEuPathDB" id="FungiDB:BCV72DRAFT_207005"/>
<evidence type="ECO:0000313" key="1">
    <source>
        <dbReference type="EMBL" id="ORE06633.1"/>
    </source>
</evidence>
<dbReference type="Proteomes" id="UP000242414">
    <property type="component" value="Unassembled WGS sequence"/>
</dbReference>
<organism evidence="1">
    <name type="scientific">Rhizopus microsporus var. microsporus</name>
    <dbReference type="NCBI Taxonomy" id="86635"/>
    <lineage>
        <taxon>Eukaryota</taxon>
        <taxon>Fungi</taxon>
        <taxon>Fungi incertae sedis</taxon>
        <taxon>Mucoromycota</taxon>
        <taxon>Mucoromycotina</taxon>
        <taxon>Mucoromycetes</taxon>
        <taxon>Mucorales</taxon>
        <taxon>Mucorineae</taxon>
        <taxon>Rhizopodaceae</taxon>
        <taxon>Rhizopus</taxon>
    </lineage>
</organism>